<dbReference type="InterPro" id="IPR020846">
    <property type="entry name" value="MFS_dom"/>
</dbReference>
<comment type="subcellular location">
    <subcellularLocation>
        <location evidence="1">Membrane</location>
        <topology evidence="1">Multi-pass membrane protein</topology>
    </subcellularLocation>
</comment>
<evidence type="ECO:0000256" key="6">
    <source>
        <dbReference type="ARBA" id="ARBA00023180"/>
    </source>
</evidence>
<dbReference type="Gene3D" id="1.20.1250.20">
    <property type="entry name" value="MFS general substrate transporter like domains"/>
    <property type="match status" value="2"/>
</dbReference>
<keyword evidence="11" id="KW-1185">Reference proteome</keyword>
<evidence type="ECO:0000256" key="8">
    <source>
        <dbReference type="SAM" id="Phobius"/>
    </source>
</evidence>
<dbReference type="GO" id="GO:0016020">
    <property type="term" value="C:membrane"/>
    <property type="evidence" value="ECO:0007669"/>
    <property type="project" value="UniProtKB-SubCell"/>
</dbReference>
<proteinExistence type="predicted"/>
<keyword evidence="5 8" id="KW-0472">Membrane</keyword>
<dbReference type="PANTHER" id="PTHR43791">
    <property type="entry name" value="PERMEASE-RELATED"/>
    <property type="match status" value="1"/>
</dbReference>
<feature type="transmembrane region" description="Helical" evidence="8">
    <location>
        <begin position="273"/>
        <end position="293"/>
    </location>
</feature>
<feature type="transmembrane region" description="Helical" evidence="8">
    <location>
        <begin position="202"/>
        <end position="225"/>
    </location>
</feature>
<dbReference type="InterPro" id="IPR036259">
    <property type="entry name" value="MFS_trans_sf"/>
</dbReference>
<evidence type="ECO:0000256" key="7">
    <source>
        <dbReference type="SAM" id="MobiDB-lite"/>
    </source>
</evidence>
<evidence type="ECO:0000256" key="4">
    <source>
        <dbReference type="ARBA" id="ARBA00022989"/>
    </source>
</evidence>
<evidence type="ECO:0000259" key="9">
    <source>
        <dbReference type="PROSITE" id="PS50850"/>
    </source>
</evidence>
<dbReference type="GO" id="GO:0022857">
    <property type="term" value="F:transmembrane transporter activity"/>
    <property type="evidence" value="ECO:0007669"/>
    <property type="project" value="InterPro"/>
</dbReference>
<feature type="transmembrane region" description="Helical" evidence="8">
    <location>
        <begin position="41"/>
        <end position="59"/>
    </location>
</feature>
<reference evidence="10 11" key="1">
    <citation type="journal article" date="2021" name="Nat. Commun.">
        <title>Genetic determinants of endophytism in the Arabidopsis root mycobiome.</title>
        <authorList>
            <person name="Mesny F."/>
            <person name="Miyauchi S."/>
            <person name="Thiergart T."/>
            <person name="Pickel B."/>
            <person name="Atanasova L."/>
            <person name="Karlsson M."/>
            <person name="Huettel B."/>
            <person name="Barry K.W."/>
            <person name="Haridas S."/>
            <person name="Chen C."/>
            <person name="Bauer D."/>
            <person name="Andreopoulos W."/>
            <person name="Pangilinan J."/>
            <person name="LaButti K."/>
            <person name="Riley R."/>
            <person name="Lipzen A."/>
            <person name="Clum A."/>
            <person name="Drula E."/>
            <person name="Henrissat B."/>
            <person name="Kohler A."/>
            <person name="Grigoriev I.V."/>
            <person name="Martin F.M."/>
            <person name="Hacquard S."/>
        </authorList>
    </citation>
    <scope>NUCLEOTIDE SEQUENCE [LARGE SCALE GENOMIC DNA]</scope>
    <source>
        <strain evidence="10 11">MPI-CAGE-CH-0241</strain>
    </source>
</reference>
<evidence type="ECO:0000256" key="2">
    <source>
        <dbReference type="ARBA" id="ARBA00022448"/>
    </source>
</evidence>
<feature type="transmembrane region" description="Helical" evidence="8">
    <location>
        <begin position="337"/>
        <end position="354"/>
    </location>
</feature>
<feature type="transmembrane region" description="Helical" evidence="8">
    <location>
        <begin position="366"/>
        <end position="387"/>
    </location>
</feature>
<feature type="compositionally biased region" description="Polar residues" evidence="7">
    <location>
        <begin position="1"/>
        <end position="11"/>
    </location>
</feature>
<keyword evidence="4 8" id="KW-1133">Transmembrane helix</keyword>
<feature type="transmembrane region" description="Helical" evidence="8">
    <location>
        <begin position="79"/>
        <end position="97"/>
    </location>
</feature>
<feature type="transmembrane region" description="Helical" evidence="8">
    <location>
        <begin position="399"/>
        <end position="421"/>
    </location>
</feature>
<evidence type="ECO:0000256" key="1">
    <source>
        <dbReference type="ARBA" id="ARBA00004141"/>
    </source>
</evidence>
<gene>
    <name evidence="10" type="ORF">B0T10DRAFT_431954</name>
</gene>
<dbReference type="PROSITE" id="PS50850">
    <property type="entry name" value="MFS"/>
    <property type="match status" value="1"/>
</dbReference>
<dbReference type="PANTHER" id="PTHR43791:SF52">
    <property type="entry name" value="TRANSPORTER, PUTATIVE (AFU_ORTHOLOGUE AFUA_1G11820)-RELATED"/>
    <property type="match status" value="1"/>
</dbReference>
<dbReference type="Proteomes" id="UP000777438">
    <property type="component" value="Unassembled WGS sequence"/>
</dbReference>
<feature type="transmembrane region" description="Helical" evidence="8">
    <location>
        <begin position="169"/>
        <end position="190"/>
    </location>
</feature>
<dbReference type="FunFam" id="1.20.1250.20:FF:000034">
    <property type="entry name" value="MFS general substrate transporter"/>
    <property type="match status" value="1"/>
</dbReference>
<dbReference type="FunFam" id="1.20.1250.20:FF:000068">
    <property type="entry name" value="MFS general substrate transporter"/>
    <property type="match status" value="1"/>
</dbReference>
<keyword evidence="3 8" id="KW-0812">Transmembrane</keyword>
<evidence type="ECO:0000256" key="3">
    <source>
        <dbReference type="ARBA" id="ARBA00022692"/>
    </source>
</evidence>
<dbReference type="OrthoDB" id="19923at2759"/>
<name>A0A9P8WEV7_9HYPO</name>
<feature type="transmembrane region" description="Helical" evidence="8">
    <location>
        <begin position="313"/>
        <end position="330"/>
    </location>
</feature>
<feature type="region of interest" description="Disordered" evidence="7">
    <location>
        <begin position="1"/>
        <end position="25"/>
    </location>
</feature>
<dbReference type="SUPFAM" id="SSF103473">
    <property type="entry name" value="MFS general substrate transporter"/>
    <property type="match status" value="1"/>
</dbReference>
<protein>
    <submittedName>
        <fullName evidence="10">Major facilitator superfamily domain-containing protein</fullName>
    </submittedName>
</protein>
<evidence type="ECO:0000313" key="10">
    <source>
        <dbReference type="EMBL" id="KAH6898225.1"/>
    </source>
</evidence>
<feature type="domain" description="Major facilitator superfamily (MFS) profile" evidence="9">
    <location>
        <begin position="43"/>
        <end position="457"/>
    </location>
</feature>
<keyword evidence="6" id="KW-0325">Glycoprotein</keyword>
<sequence>MSFSEAKSPTVSDEAHVPSSPTFDGPIDPKAERKLLMKLDLYIYPPLFIIYMMSFLDRINISNARIQGLTDEIDLSGNRFNIALFVYFIPYILLEVPSNMLIHKLRPSVYLSCLMFLWGIINMCMGFVHSYGALVALRFLLGAFEAGVLPGIIYVTSMYYKRHEFQKRMSFFFCSTLIGGAFGGLLAYAIARLGGEHGMSAWRWIFIIEGAITSFLSLIAVFVIADWPDQARFLNAEEKELLRRRLAEDTGDECDMDTLNKFAYTRILHDWKIWLGAFIYMGIGTTGYAGTFFMPTILLEFGWVAKEAQVRTIPVYVLSAGVMLISAWLSDKTRHRYGFILSGACIATIGYAMLLQQTDKSRDYKFAAVFLINAGGYIATPICLAWLQNNLSGHWKRAFGSGIQVMLGNVAGIIGANIFLVNESPLYKTGYGTALGMMWMGTLAATIMVVLMWRENKKRAAGERDDRLDLPEEDRKNMGDWHPSFRFTL</sequence>
<dbReference type="EMBL" id="JAGPYM010000002">
    <property type="protein sequence ID" value="KAH6898225.1"/>
    <property type="molecule type" value="Genomic_DNA"/>
</dbReference>
<evidence type="ECO:0000256" key="5">
    <source>
        <dbReference type="ARBA" id="ARBA00023136"/>
    </source>
</evidence>
<organism evidence="10 11">
    <name type="scientific">Thelonectria olida</name>
    <dbReference type="NCBI Taxonomy" id="1576542"/>
    <lineage>
        <taxon>Eukaryota</taxon>
        <taxon>Fungi</taxon>
        <taxon>Dikarya</taxon>
        <taxon>Ascomycota</taxon>
        <taxon>Pezizomycotina</taxon>
        <taxon>Sordariomycetes</taxon>
        <taxon>Hypocreomycetidae</taxon>
        <taxon>Hypocreales</taxon>
        <taxon>Nectriaceae</taxon>
        <taxon>Thelonectria</taxon>
    </lineage>
</organism>
<evidence type="ECO:0000313" key="11">
    <source>
        <dbReference type="Proteomes" id="UP000777438"/>
    </source>
</evidence>
<dbReference type="Pfam" id="PF07690">
    <property type="entry name" value="MFS_1"/>
    <property type="match status" value="1"/>
</dbReference>
<dbReference type="InterPro" id="IPR011701">
    <property type="entry name" value="MFS"/>
</dbReference>
<feature type="transmembrane region" description="Helical" evidence="8">
    <location>
        <begin position="109"/>
        <end position="129"/>
    </location>
</feature>
<keyword evidence="2" id="KW-0813">Transport</keyword>
<feature type="transmembrane region" description="Helical" evidence="8">
    <location>
        <begin position="433"/>
        <end position="453"/>
    </location>
</feature>
<comment type="caution">
    <text evidence="10">The sequence shown here is derived from an EMBL/GenBank/DDBJ whole genome shotgun (WGS) entry which is preliminary data.</text>
</comment>
<feature type="transmembrane region" description="Helical" evidence="8">
    <location>
        <begin position="135"/>
        <end position="157"/>
    </location>
</feature>
<accession>A0A9P8WEV7</accession>
<dbReference type="AlphaFoldDB" id="A0A9P8WEV7"/>